<organism evidence="2 3">
    <name type="scientific">Trinickia symbiotica</name>
    <dbReference type="NCBI Taxonomy" id="863227"/>
    <lineage>
        <taxon>Bacteria</taxon>
        <taxon>Pseudomonadati</taxon>
        <taxon>Pseudomonadota</taxon>
        <taxon>Betaproteobacteria</taxon>
        <taxon>Burkholderiales</taxon>
        <taxon>Burkholderiaceae</taxon>
        <taxon>Trinickia</taxon>
    </lineage>
</organism>
<dbReference type="EMBL" id="PNYC01000005">
    <property type="protein sequence ID" value="PMS37077.1"/>
    <property type="molecule type" value="Genomic_DNA"/>
</dbReference>
<dbReference type="STRING" id="863227.GCA_000373005_01979"/>
<proteinExistence type="predicted"/>
<gene>
    <name evidence="2" type="ORF">C0Z20_10215</name>
</gene>
<dbReference type="PIRSF" id="PIRSF028704">
    <property type="entry name" value="UPC028704"/>
    <property type="match status" value="1"/>
</dbReference>
<dbReference type="OrthoDB" id="9775975at2"/>
<dbReference type="InterPro" id="IPR014550">
    <property type="entry name" value="UCP028704_OpgC"/>
</dbReference>
<evidence type="ECO:0000313" key="2">
    <source>
        <dbReference type="EMBL" id="PMS37077.1"/>
    </source>
</evidence>
<dbReference type="Proteomes" id="UP000235777">
    <property type="component" value="Unassembled WGS sequence"/>
</dbReference>
<feature type="transmembrane region" description="Helical" evidence="1">
    <location>
        <begin position="48"/>
        <end position="64"/>
    </location>
</feature>
<feature type="transmembrane region" description="Helical" evidence="1">
    <location>
        <begin position="300"/>
        <end position="321"/>
    </location>
</feature>
<feature type="transmembrane region" description="Helical" evidence="1">
    <location>
        <begin position="137"/>
        <end position="156"/>
    </location>
</feature>
<evidence type="ECO:0000313" key="3">
    <source>
        <dbReference type="Proteomes" id="UP000235777"/>
    </source>
</evidence>
<evidence type="ECO:0000256" key="1">
    <source>
        <dbReference type="SAM" id="Phobius"/>
    </source>
</evidence>
<keyword evidence="1" id="KW-0812">Transmembrane</keyword>
<comment type="caution">
    <text evidence="2">The sequence shown here is derived from an EMBL/GenBank/DDBJ whole genome shotgun (WGS) entry which is preliminary data.</text>
</comment>
<dbReference type="PANTHER" id="PTHR38592:SF3">
    <property type="entry name" value="BLL4819 PROTEIN"/>
    <property type="match status" value="1"/>
</dbReference>
<feature type="transmembrane region" description="Helical" evidence="1">
    <location>
        <begin position="163"/>
        <end position="180"/>
    </location>
</feature>
<feature type="transmembrane region" description="Helical" evidence="1">
    <location>
        <begin position="12"/>
        <end position="36"/>
    </location>
</feature>
<reference evidence="2 3" key="1">
    <citation type="submission" date="2018-01" db="EMBL/GenBank/DDBJ databases">
        <title>Whole genome analyses suggest that Burkholderia sensu lato contains two further novel genera in the rhizoxinica-symbiotica group Mycetohabitans gen. nov., and Trinickia gen. nov.: implications for the evolution of diazotrophy and nodulation in the Burkholderiaceae.</title>
        <authorList>
            <person name="Estrada-de los Santos P."/>
            <person name="Palmer M."/>
            <person name="Chavez-Ramirez B."/>
            <person name="Beukes C."/>
            <person name="Steenkamp E.T."/>
            <person name="Hirsch A.M."/>
            <person name="Manyaka P."/>
            <person name="Maluk M."/>
            <person name="Lafos M."/>
            <person name="Crook M."/>
            <person name="Gross E."/>
            <person name="Simon M.F."/>
            <person name="Bueno dos Reis Junior F."/>
            <person name="Poole P.S."/>
            <person name="Venter S.N."/>
            <person name="James E.K."/>
        </authorList>
    </citation>
    <scope>NUCLEOTIDE SEQUENCE [LARGE SCALE GENOMIC DNA]</scope>
    <source>
        <strain evidence="2 3">JPY 581</strain>
    </source>
</reference>
<accession>A0A2N7X626</accession>
<keyword evidence="1" id="KW-0472">Membrane</keyword>
<feature type="transmembrane region" description="Helical" evidence="1">
    <location>
        <begin position="85"/>
        <end position="105"/>
    </location>
</feature>
<feature type="transmembrane region" description="Helical" evidence="1">
    <location>
        <begin position="333"/>
        <end position="352"/>
    </location>
</feature>
<name>A0A2N7X626_9BURK</name>
<dbReference type="PANTHER" id="PTHR38592">
    <property type="entry name" value="BLL4819 PROTEIN"/>
    <property type="match status" value="1"/>
</dbReference>
<feature type="transmembrane region" description="Helical" evidence="1">
    <location>
        <begin position="223"/>
        <end position="241"/>
    </location>
</feature>
<dbReference type="Pfam" id="PF10129">
    <property type="entry name" value="OpgC_C"/>
    <property type="match status" value="1"/>
</dbReference>
<keyword evidence="1" id="KW-1133">Transmembrane helix</keyword>
<dbReference type="RefSeq" id="WP_083925598.1">
    <property type="nucleotide sequence ID" value="NZ_KB890171.1"/>
</dbReference>
<feature type="transmembrane region" description="Helical" evidence="1">
    <location>
        <begin position="261"/>
        <end position="279"/>
    </location>
</feature>
<protein>
    <submittedName>
        <fullName evidence="2">OpgC domain-containing protein</fullName>
    </submittedName>
</protein>
<sequence>MSSSTRRSLEVDFLRGVVLIVIALDHISRGILQYAMLHSYAYCDAAEVFVFLGGYASAAAYVGVAERRGEAAALHRFLKRAWEIYRAYLLTAALMLACGALLTLLPSAAAVDTGWQAFVRHPLRELANIASFREQPFLSAVLPMYVLFALCVPFAVPLARRSPFAMLSFSVAVWALAPWLENWLPRTGDANWPFNPFAWQLMFAFGMLCRLHPVSADVQTSTMGRAITRVAFVVALTFAFVKLCIDGHPSPGFMKQDLASVRIVSFLSIAWLCAQAVRLGWLRSLAVAVPTIVTVGRQGLVCFVGGTLVSIGVDAALQLAGVRTTELLTDWPIRLLGDASAIAVLIGLGSVASRLKAARLQPAKLPARMAPARATSREHPRRPQ</sequence>
<keyword evidence="3" id="KW-1185">Reference proteome</keyword>
<dbReference type="AlphaFoldDB" id="A0A2N7X626"/>
<feature type="transmembrane region" description="Helical" evidence="1">
    <location>
        <begin position="192"/>
        <end position="211"/>
    </location>
</feature>